<evidence type="ECO:0000256" key="1">
    <source>
        <dbReference type="ARBA" id="ARBA00022679"/>
    </source>
</evidence>
<reference evidence="3 4" key="1">
    <citation type="journal article" date="2014" name="Int. J. Syst. Evol. Microbiol.">
        <title>Complete genome sequence of Corynebacterium casei LMG S-19264T (=DSM 44701T), isolated from a smear-ripened cheese.</title>
        <authorList>
            <consortium name="US DOE Joint Genome Institute (JGI-PGF)"/>
            <person name="Walter F."/>
            <person name="Albersmeier A."/>
            <person name="Kalinowski J."/>
            <person name="Ruckert C."/>
        </authorList>
    </citation>
    <scope>NUCLEOTIDE SEQUENCE [LARGE SCALE GENOMIC DNA]</scope>
    <source>
        <strain evidence="3 4">JCM 4255</strain>
    </source>
</reference>
<dbReference type="RefSeq" id="WP_190902943.1">
    <property type="nucleotide sequence ID" value="NZ_AP023439.1"/>
</dbReference>
<dbReference type="Proteomes" id="UP000516373">
    <property type="component" value="Chromosome"/>
</dbReference>
<dbReference type="Gene3D" id="3.40.50.2000">
    <property type="entry name" value="Glycogen Phosphorylase B"/>
    <property type="match status" value="2"/>
</dbReference>
<keyword evidence="1" id="KW-0808">Transferase</keyword>
<dbReference type="GO" id="GO:0016757">
    <property type="term" value="F:glycosyltransferase activity"/>
    <property type="evidence" value="ECO:0007669"/>
    <property type="project" value="InterPro"/>
</dbReference>
<protein>
    <recommendedName>
        <fullName evidence="2">Glycosyl transferase family 1 domain-containing protein</fullName>
    </recommendedName>
</protein>
<evidence type="ECO:0000259" key="2">
    <source>
        <dbReference type="Pfam" id="PF00534"/>
    </source>
</evidence>
<name>A0A7G1NP68_9ACTN</name>
<dbReference type="SUPFAM" id="SSF53756">
    <property type="entry name" value="UDP-Glycosyltransferase/glycogen phosphorylase"/>
    <property type="match status" value="1"/>
</dbReference>
<dbReference type="InterPro" id="IPR001296">
    <property type="entry name" value="Glyco_trans_1"/>
</dbReference>
<dbReference type="KEGG" id="stui:GCM10017668_53200"/>
<dbReference type="AlphaFoldDB" id="A0A7G1NP68"/>
<gene>
    <name evidence="3" type="ORF">GCM10017668_53200</name>
</gene>
<feature type="domain" description="Glycosyl transferase family 1" evidence="2">
    <location>
        <begin position="168"/>
        <end position="311"/>
    </location>
</feature>
<evidence type="ECO:0000313" key="4">
    <source>
        <dbReference type="Proteomes" id="UP000516373"/>
    </source>
</evidence>
<sequence>MLVGVCDFPGSYAFPPAGYGGIERWLWAVATGARAAGADVHLLGPGWLTDLEHDWVRKPVRLEDITSGTLAERELRDTGYDLLVVGHEYPSLPAWTRTWSELDCDVATFQHSPVFQHAATAFDGQRSRLYCYSPEMIERYGNHRPIPELAVHLGLQEEESPATAGTDLVWLGRVDEDKAPHIAVRAAQIIGRRIRIVGPIFDKEYVRRHEDLLGAEHVEWIGELGGTAKAATIAEASVFVYTYARAYVEAGAAVFGESLRAGTPMAALTWREGTCAQAALCNETGAVTIVDPREDDETAARRLADSIQQAEDLDHRRVQAVGMQRFDPVRHFQTMATRPC</sequence>
<evidence type="ECO:0000313" key="3">
    <source>
        <dbReference type="EMBL" id="BCL23477.1"/>
    </source>
</evidence>
<dbReference type="Pfam" id="PF00534">
    <property type="entry name" value="Glycos_transf_1"/>
    <property type="match status" value="1"/>
</dbReference>
<accession>A0A7G1NP68</accession>
<proteinExistence type="predicted"/>
<organism evidence="3 4">
    <name type="scientific">Streptomyces tuirus</name>
    <dbReference type="NCBI Taxonomy" id="68278"/>
    <lineage>
        <taxon>Bacteria</taxon>
        <taxon>Bacillati</taxon>
        <taxon>Actinomycetota</taxon>
        <taxon>Actinomycetes</taxon>
        <taxon>Kitasatosporales</taxon>
        <taxon>Streptomycetaceae</taxon>
        <taxon>Streptomyces</taxon>
    </lineage>
</organism>
<dbReference type="EMBL" id="AP023439">
    <property type="protein sequence ID" value="BCL23477.1"/>
    <property type="molecule type" value="Genomic_DNA"/>
</dbReference>